<keyword evidence="2" id="KW-0732">Signal</keyword>
<organism evidence="3 4">
    <name type="scientific">Apiospora phragmitis</name>
    <dbReference type="NCBI Taxonomy" id="2905665"/>
    <lineage>
        <taxon>Eukaryota</taxon>
        <taxon>Fungi</taxon>
        <taxon>Dikarya</taxon>
        <taxon>Ascomycota</taxon>
        <taxon>Pezizomycotina</taxon>
        <taxon>Sordariomycetes</taxon>
        <taxon>Xylariomycetidae</taxon>
        <taxon>Amphisphaeriales</taxon>
        <taxon>Apiosporaceae</taxon>
        <taxon>Apiospora</taxon>
    </lineage>
</organism>
<dbReference type="EMBL" id="JAQQWL010000011">
    <property type="protein sequence ID" value="KAK8048987.1"/>
    <property type="molecule type" value="Genomic_DNA"/>
</dbReference>
<accession>A0ABR1TQY7</accession>
<sequence>MIRAGFTALALAALTQASPIPEDKPALDERQFQIGNPWTGIWPPGPPASTPVIIFPGGDGGSGDSVEIGSSATEKRQTIGGSEPSAIKKKLTALELEYESLVQKYGSHPPSNEAKRLKEIAAELKKYGITIIASPDGTSSVITFGKAKRQFTVGDGEYGDPAFNLIGLETTLEQLMQEYGPNPPHDIYIVEERIKNILAAYGITIISAPDGTITIITPSTKRAAADYDIEALRVIFESFVQKYNGERPPMADWIVIQDIAAILKSYGIATSVTTPKATPTKRATTIDLGDSVNTAFLQTLYYMLQGTYGSNEDTPRDIFLVQQSIATILGAQGIIIPGWKSTVPGGPLIPDRTVPGGPMVPDVTVPGGEMTPSTKTRREDPAARGLQTALSTLESQYGTFASAAVPVPVLLVMQNVVTVLQADDFVIPGWPPLLGPGTVIIGPST</sequence>
<feature type="signal peptide" evidence="2">
    <location>
        <begin position="1"/>
        <end position="17"/>
    </location>
</feature>
<proteinExistence type="predicted"/>
<evidence type="ECO:0000256" key="2">
    <source>
        <dbReference type="SAM" id="SignalP"/>
    </source>
</evidence>
<evidence type="ECO:0000313" key="3">
    <source>
        <dbReference type="EMBL" id="KAK8048987.1"/>
    </source>
</evidence>
<evidence type="ECO:0000256" key="1">
    <source>
        <dbReference type="SAM" id="MobiDB-lite"/>
    </source>
</evidence>
<dbReference type="RefSeq" id="XP_066711236.1">
    <property type="nucleotide sequence ID" value="XM_066862126.1"/>
</dbReference>
<comment type="caution">
    <text evidence="3">The sequence shown here is derived from an EMBL/GenBank/DDBJ whole genome shotgun (WGS) entry which is preliminary data.</text>
</comment>
<feature type="region of interest" description="Disordered" evidence="1">
    <location>
        <begin position="348"/>
        <end position="381"/>
    </location>
</feature>
<evidence type="ECO:0000313" key="4">
    <source>
        <dbReference type="Proteomes" id="UP001480595"/>
    </source>
</evidence>
<name>A0ABR1TQY7_9PEZI</name>
<dbReference type="GeneID" id="92095189"/>
<protein>
    <submittedName>
        <fullName evidence="3">Uncharacterized protein</fullName>
    </submittedName>
</protein>
<gene>
    <name evidence="3" type="ORF">PG994_010717</name>
</gene>
<keyword evidence="4" id="KW-1185">Reference proteome</keyword>
<feature type="chain" id="PRO_5046971450" evidence="2">
    <location>
        <begin position="18"/>
        <end position="445"/>
    </location>
</feature>
<dbReference type="Proteomes" id="UP001480595">
    <property type="component" value="Unassembled WGS sequence"/>
</dbReference>
<reference evidence="3 4" key="1">
    <citation type="submission" date="2023-01" db="EMBL/GenBank/DDBJ databases">
        <title>Analysis of 21 Apiospora genomes using comparative genomics revels a genus with tremendous synthesis potential of carbohydrate active enzymes and secondary metabolites.</title>
        <authorList>
            <person name="Sorensen T."/>
        </authorList>
    </citation>
    <scope>NUCLEOTIDE SEQUENCE [LARGE SCALE GENOMIC DNA]</scope>
    <source>
        <strain evidence="3 4">CBS 135458</strain>
    </source>
</reference>